<dbReference type="EMBL" id="JAENGY010001092">
    <property type="protein sequence ID" value="KAG6952637.1"/>
    <property type="molecule type" value="Genomic_DNA"/>
</dbReference>
<feature type="compositionally biased region" description="Basic and acidic residues" evidence="1">
    <location>
        <begin position="75"/>
        <end position="101"/>
    </location>
</feature>
<organism evidence="2 3">
    <name type="scientific">Phytophthora aleatoria</name>
    <dbReference type="NCBI Taxonomy" id="2496075"/>
    <lineage>
        <taxon>Eukaryota</taxon>
        <taxon>Sar</taxon>
        <taxon>Stramenopiles</taxon>
        <taxon>Oomycota</taxon>
        <taxon>Peronosporomycetes</taxon>
        <taxon>Peronosporales</taxon>
        <taxon>Peronosporaceae</taxon>
        <taxon>Phytophthora</taxon>
    </lineage>
</organism>
<protein>
    <submittedName>
        <fullName evidence="2">Uncharacterized protein</fullName>
    </submittedName>
</protein>
<feature type="region of interest" description="Disordered" evidence="1">
    <location>
        <begin position="72"/>
        <end position="111"/>
    </location>
</feature>
<dbReference type="Proteomes" id="UP000709295">
    <property type="component" value="Unassembled WGS sequence"/>
</dbReference>
<feature type="non-terminal residue" evidence="2">
    <location>
        <position position="124"/>
    </location>
</feature>
<evidence type="ECO:0000313" key="2">
    <source>
        <dbReference type="EMBL" id="KAG6952637.1"/>
    </source>
</evidence>
<accession>A0A8J5IE15</accession>
<reference evidence="2" key="1">
    <citation type="submission" date="2021-01" db="EMBL/GenBank/DDBJ databases">
        <title>Phytophthora aleatoria, a newly-described species from Pinus radiata is distinct from Phytophthora cactorum isolates based on comparative genomics.</title>
        <authorList>
            <person name="Mcdougal R."/>
            <person name="Panda P."/>
            <person name="Williams N."/>
            <person name="Studholme D.J."/>
        </authorList>
    </citation>
    <scope>NUCLEOTIDE SEQUENCE</scope>
    <source>
        <strain evidence="2">NZFS 4037</strain>
    </source>
</reference>
<evidence type="ECO:0000313" key="3">
    <source>
        <dbReference type="Proteomes" id="UP000709295"/>
    </source>
</evidence>
<keyword evidence="3" id="KW-1185">Reference proteome</keyword>
<dbReference type="AlphaFoldDB" id="A0A8J5IE15"/>
<feature type="region of interest" description="Disordered" evidence="1">
    <location>
        <begin position="44"/>
        <end position="63"/>
    </location>
</feature>
<proteinExistence type="predicted"/>
<comment type="caution">
    <text evidence="2">The sequence shown here is derived from an EMBL/GenBank/DDBJ whole genome shotgun (WGS) entry which is preliminary data.</text>
</comment>
<gene>
    <name evidence="2" type="ORF">JG688_00013179</name>
</gene>
<name>A0A8J5IE15_9STRA</name>
<evidence type="ECO:0000256" key="1">
    <source>
        <dbReference type="SAM" id="MobiDB-lite"/>
    </source>
</evidence>
<sequence length="124" mass="13305">EEAPVTIPLATKAPRLTWTDSRLRALLHLRLIVYGDALNKHKSRAQFSATGSNDDAAASDWSDDVASDGNITVGKIHENSPSDTADAAHDAAVETEKECHNSMKNNASFRGNGIDGSIDCRSRS</sequence>